<reference evidence="5 6" key="1">
    <citation type="journal article" date="2018" name="Mol. Biol. Evol.">
        <title>Broad Genomic Sampling Reveals a Smut Pathogenic Ancestry of the Fungal Clade Ustilaginomycotina.</title>
        <authorList>
            <person name="Kijpornyongpan T."/>
            <person name="Mondo S.J."/>
            <person name="Barry K."/>
            <person name="Sandor L."/>
            <person name="Lee J."/>
            <person name="Lipzen A."/>
            <person name="Pangilinan J."/>
            <person name="LaButti K."/>
            <person name="Hainaut M."/>
            <person name="Henrissat B."/>
            <person name="Grigoriev I.V."/>
            <person name="Spatafora J.W."/>
            <person name="Aime M.C."/>
        </authorList>
    </citation>
    <scope>NUCLEOTIDE SEQUENCE [LARGE SCALE GENOMIC DNA]</scope>
    <source>
        <strain evidence="5 6">MCA 4658</strain>
    </source>
</reference>
<keyword evidence="6" id="KW-1185">Reference proteome</keyword>
<dbReference type="PROSITE" id="PS50234">
    <property type="entry name" value="VWFA"/>
    <property type="match status" value="1"/>
</dbReference>
<evidence type="ECO:0000313" key="5">
    <source>
        <dbReference type="EMBL" id="PWN45809.1"/>
    </source>
</evidence>
<dbReference type="Gene3D" id="1.10.287.3990">
    <property type="match status" value="1"/>
</dbReference>
<dbReference type="GeneID" id="37034655"/>
<feature type="domain" description="VWFA" evidence="4">
    <location>
        <begin position="5"/>
        <end position="188"/>
    </location>
</feature>
<dbReference type="RefSeq" id="XP_025372969.1">
    <property type="nucleotide sequence ID" value="XM_025512785.1"/>
</dbReference>
<dbReference type="AlphaFoldDB" id="A0A316W7G9"/>
<evidence type="ECO:0000313" key="6">
    <source>
        <dbReference type="Proteomes" id="UP000245783"/>
    </source>
</evidence>
<dbReference type="InterPro" id="IPR036465">
    <property type="entry name" value="vWFA_dom_sf"/>
</dbReference>
<feature type="compositionally biased region" description="Acidic residues" evidence="3">
    <location>
        <begin position="363"/>
        <end position="372"/>
    </location>
</feature>
<feature type="region of interest" description="Disordered" evidence="3">
    <location>
        <begin position="235"/>
        <end position="372"/>
    </location>
</feature>
<evidence type="ECO:0000259" key="4">
    <source>
        <dbReference type="PROSITE" id="PS50234"/>
    </source>
</evidence>
<dbReference type="SMART" id="SM00726">
    <property type="entry name" value="UIM"/>
    <property type="match status" value="3"/>
</dbReference>
<dbReference type="Proteomes" id="UP000245783">
    <property type="component" value="Unassembled WGS sequence"/>
</dbReference>
<comment type="similarity">
    <text evidence="1">Belongs to the proteasome subunit S5A family.</text>
</comment>
<dbReference type="OrthoDB" id="1731724at2759"/>
<name>A0A316W7G9_9BASI</name>
<dbReference type="STRING" id="1522189.A0A316W7G9"/>
<dbReference type="FunCoup" id="A0A316W7G9">
    <property type="interactions" value="494"/>
</dbReference>
<feature type="region of interest" description="Disordered" evidence="3">
    <location>
        <begin position="190"/>
        <end position="221"/>
    </location>
</feature>
<dbReference type="PROSITE" id="PS50330">
    <property type="entry name" value="UIM"/>
    <property type="match status" value="2"/>
</dbReference>
<dbReference type="GO" id="GO:0005829">
    <property type="term" value="C:cytosol"/>
    <property type="evidence" value="ECO:0007669"/>
    <property type="project" value="TreeGrafter"/>
</dbReference>
<dbReference type="InterPro" id="IPR003903">
    <property type="entry name" value="UIM_dom"/>
</dbReference>
<dbReference type="InterPro" id="IPR002035">
    <property type="entry name" value="VWF_A"/>
</dbReference>
<dbReference type="SMART" id="SM00327">
    <property type="entry name" value="VWA"/>
    <property type="match status" value="1"/>
</dbReference>
<feature type="compositionally biased region" description="Gly residues" evidence="3">
    <location>
        <begin position="193"/>
        <end position="215"/>
    </location>
</feature>
<dbReference type="PANTHER" id="PTHR10223">
    <property type="entry name" value="26S PROTEASOME NON-ATPASE REGULATORY SUBUNIT 4"/>
    <property type="match status" value="1"/>
</dbReference>
<gene>
    <name evidence="5" type="ORF">IE81DRAFT_319642</name>
</gene>
<dbReference type="CDD" id="cd01452">
    <property type="entry name" value="VWA_26S_proteasome_subunit"/>
    <property type="match status" value="1"/>
</dbReference>
<dbReference type="EMBL" id="KZ819353">
    <property type="protein sequence ID" value="PWN45809.1"/>
    <property type="molecule type" value="Genomic_DNA"/>
</dbReference>
<dbReference type="Pfam" id="PF13519">
    <property type="entry name" value="VWA_2"/>
    <property type="match status" value="1"/>
</dbReference>
<proteinExistence type="inferred from homology"/>
<dbReference type="SUPFAM" id="SSF53300">
    <property type="entry name" value="vWA-like"/>
    <property type="match status" value="1"/>
</dbReference>
<dbReference type="Pfam" id="PF02809">
    <property type="entry name" value="UIM"/>
    <property type="match status" value="3"/>
</dbReference>
<dbReference type="GO" id="GO:0043161">
    <property type="term" value="P:proteasome-mediated ubiquitin-dependent protein catabolic process"/>
    <property type="evidence" value="ECO:0007669"/>
    <property type="project" value="TreeGrafter"/>
</dbReference>
<dbReference type="GO" id="GO:0036435">
    <property type="term" value="F:K48-linked polyubiquitin modification-dependent protein binding"/>
    <property type="evidence" value="ECO:0007669"/>
    <property type="project" value="UniProtKB-ARBA"/>
</dbReference>
<protein>
    <recommendedName>
        <fullName evidence="4">VWFA domain-containing protein</fullName>
    </recommendedName>
</protein>
<evidence type="ECO:0000256" key="1">
    <source>
        <dbReference type="ARBA" id="ARBA00005574"/>
    </source>
</evidence>
<feature type="compositionally biased region" description="Low complexity" evidence="3">
    <location>
        <begin position="263"/>
        <end position="281"/>
    </location>
</feature>
<organism evidence="5 6">
    <name type="scientific">Ceraceosorus guamensis</name>
    <dbReference type="NCBI Taxonomy" id="1522189"/>
    <lineage>
        <taxon>Eukaryota</taxon>
        <taxon>Fungi</taxon>
        <taxon>Dikarya</taxon>
        <taxon>Basidiomycota</taxon>
        <taxon>Ustilaginomycotina</taxon>
        <taxon>Exobasidiomycetes</taxon>
        <taxon>Ceraceosorales</taxon>
        <taxon>Ceraceosoraceae</taxon>
        <taxon>Ceraceosorus</taxon>
    </lineage>
</organism>
<dbReference type="Gene3D" id="3.40.50.410">
    <property type="entry name" value="von Willebrand factor, type A domain"/>
    <property type="match status" value="1"/>
</dbReference>
<evidence type="ECO:0000256" key="3">
    <source>
        <dbReference type="SAM" id="MobiDB-lite"/>
    </source>
</evidence>
<sequence>MVLEATMLVLDNSEYMRNGDYTPTRWDAQVDAVNIVFDAKTNSHPENMVGCLTMAGKSPEVLATLTQDMGKILAALHSSKLIGSSDLATGINVASLALKHRQNKTQRQRIILFVGSPINDTSESLVRIARKLKKNNVAVDVVSFGEVEGNEEALRALIENVDNGGNSHLLTIPPSPQLLSDLILSSPILMEEGAGGGSGEGGEGGASGGGGGGFEFGVDPSMDPELAMALRMSLEEEQARQRAAEASSSGSQAPALASVPEGSSSDARAAAATQASAAPASGTGDGSASSFTSAPQPPAALPSVGSLVQPGADGLSGVGAEASDESEEALMRQAIALSRGGDVEDNAQAQHQEGRATVAGANDGDEDVEMSEEEAIARAIEMSLKEDEENAK</sequence>
<dbReference type="InterPro" id="IPR027040">
    <property type="entry name" value="PSMD4"/>
</dbReference>
<accession>A0A316W7G9</accession>
<dbReference type="GO" id="GO:0005634">
    <property type="term" value="C:nucleus"/>
    <property type="evidence" value="ECO:0007669"/>
    <property type="project" value="TreeGrafter"/>
</dbReference>
<dbReference type="PANTHER" id="PTHR10223:SF0">
    <property type="entry name" value="26S PROTEASOME NON-ATPASE REGULATORY SUBUNIT 4"/>
    <property type="match status" value="1"/>
</dbReference>
<dbReference type="InParanoid" id="A0A316W7G9"/>
<dbReference type="FunFam" id="3.40.50.410:FF:000005">
    <property type="entry name" value="26S proteasome non-ATPase regulatory subunit 4"/>
    <property type="match status" value="1"/>
</dbReference>
<feature type="compositionally biased region" description="Low complexity" evidence="3">
    <location>
        <begin position="244"/>
        <end position="253"/>
    </location>
</feature>
<evidence type="ECO:0000256" key="2">
    <source>
        <dbReference type="ARBA" id="ARBA00022942"/>
    </source>
</evidence>
<keyword evidence="2" id="KW-0647">Proteasome</keyword>
<dbReference type="GO" id="GO:0008540">
    <property type="term" value="C:proteasome regulatory particle, base subcomplex"/>
    <property type="evidence" value="ECO:0007669"/>
    <property type="project" value="TreeGrafter"/>
</dbReference>